<dbReference type="GO" id="GO:0016020">
    <property type="term" value="C:membrane"/>
    <property type="evidence" value="ECO:0007669"/>
    <property type="project" value="InterPro"/>
</dbReference>
<keyword evidence="4" id="KW-1185">Reference proteome</keyword>
<dbReference type="RefSeq" id="WP_353546871.1">
    <property type="nucleotide sequence ID" value="NZ_JAGKSB010000007.1"/>
</dbReference>
<name>A0A8T4HDD0_9SPHI</name>
<dbReference type="SUPFAM" id="SSF103481">
    <property type="entry name" value="Multidrug resistance efflux transporter EmrE"/>
    <property type="match status" value="2"/>
</dbReference>
<feature type="transmembrane region" description="Helical" evidence="1">
    <location>
        <begin position="148"/>
        <end position="164"/>
    </location>
</feature>
<accession>A0A8T4HDD0</accession>
<organism evidence="3 4">
    <name type="scientific">Rhinopithecimicrobium faecis</name>
    <dbReference type="NCBI Taxonomy" id="2820698"/>
    <lineage>
        <taxon>Bacteria</taxon>
        <taxon>Pseudomonadati</taxon>
        <taxon>Bacteroidota</taxon>
        <taxon>Sphingobacteriia</taxon>
        <taxon>Sphingobacteriales</taxon>
        <taxon>Sphingobacteriaceae</taxon>
        <taxon>Rhinopithecimicrobium</taxon>
    </lineage>
</organism>
<sequence length="306" mass="34939">MESVTSKNQDIQKESRGKYLLAAFLAPIIWGFMPIAVRKVQHFPAEDILYYRILTAFGILLAFIFFFRRKSLLKDIAYIRNLPHPAKKRLISLFIISSLLIFGNWYAYIYTINKISVQAAVFGYMLCPLITTFAAFFILKETLTKRKWIALIIAAISVYMLSTGSLIEVIWAISIGGLYAFYLISGRLIQGIDKLNLLAIQLFCCLFILIPRLIYNGNPIPTEPIFWNISLLLAVIFTIIPLFFSMYALNRISSSTVGILLYVNPVIAFSVAIGYFNEVVDPHKYWAYAILVVAIILFNSEQLKRK</sequence>
<feature type="transmembrane region" description="Helical" evidence="1">
    <location>
        <begin position="283"/>
        <end position="300"/>
    </location>
</feature>
<protein>
    <submittedName>
        <fullName evidence="3">EamA family transporter</fullName>
    </submittedName>
</protein>
<gene>
    <name evidence="3" type="ORF">J5U18_07355</name>
</gene>
<feature type="transmembrane region" description="Helical" evidence="1">
    <location>
        <begin position="90"/>
        <end position="109"/>
    </location>
</feature>
<feature type="transmembrane region" description="Helical" evidence="1">
    <location>
        <begin position="259"/>
        <end position="277"/>
    </location>
</feature>
<keyword evidence="1" id="KW-0812">Transmembrane</keyword>
<dbReference type="AlphaFoldDB" id="A0A8T4HDD0"/>
<dbReference type="Proteomes" id="UP000679691">
    <property type="component" value="Unassembled WGS sequence"/>
</dbReference>
<evidence type="ECO:0000313" key="4">
    <source>
        <dbReference type="Proteomes" id="UP000679691"/>
    </source>
</evidence>
<feature type="transmembrane region" description="Helical" evidence="1">
    <location>
        <begin position="20"/>
        <end position="37"/>
    </location>
</feature>
<feature type="transmembrane region" description="Helical" evidence="1">
    <location>
        <begin position="49"/>
        <end position="69"/>
    </location>
</feature>
<evidence type="ECO:0000256" key="1">
    <source>
        <dbReference type="SAM" id="Phobius"/>
    </source>
</evidence>
<dbReference type="InterPro" id="IPR037185">
    <property type="entry name" value="EmrE-like"/>
</dbReference>
<keyword evidence="1" id="KW-0472">Membrane</keyword>
<feature type="transmembrane region" description="Helical" evidence="1">
    <location>
        <begin position="115"/>
        <end position="139"/>
    </location>
</feature>
<feature type="domain" description="EamA" evidence="2">
    <location>
        <begin position="168"/>
        <end position="299"/>
    </location>
</feature>
<feature type="transmembrane region" description="Helical" evidence="1">
    <location>
        <begin position="195"/>
        <end position="214"/>
    </location>
</feature>
<feature type="transmembrane region" description="Helical" evidence="1">
    <location>
        <begin position="170"/>
        <end position="188"/>
    </location>
</feature>
<keyword evidence="1" id="KW-1133">Transmembrane helix</keyword>
<proteinExistence type="predicted"/>
<evidence type="ECO:0000259" key="2">
    <source>
        <dbReference type="Pfam" id="PF00892"/>
    </source>
</evidence>
<reference evidence="3" key="1">
    <citation type="submission" date="2021-03" db="EMBL/GenBank/DDBJ databases">
        <authorList>
            <person name="Lu T."/>
            <person name="Wang Q."/>
            <person name="Han X."/>
        </authorList>
    </citation>
    <scope>NUCLEOTIDE SEQUENCE</scope>
    <source>
        <strain evidence="3">WQ 2009</strain>
    </source>
</reference>
<dbReference type="PANTHER" id="PTHR22911">
    <property type="entry name" value="ACYL-MALONYL CONDENSING ENZYME-RELATED"/>
    <property type="match status" value="1"/>
</dbReference>
<dbReference type="InterPro" id="IPR000620">
    <property type="entry name" value="EamA_dom"/>
</dbReference>
<evidence type="ECO:0000313" key="3">
    <source>
        <dbReference type="EMBL" id="MBP3943377.1"/>
    </source>
</evidence>
<feature type="domain" description="EamA" evidence="2">
    <location>
        <begin position="19"/>
        <end position="162"/>
    </location>
</feature>
<dbReference type="EMBL" id="JAGKSB010000007">
    <property type="protein sequence ID" value="MBP3943377.1"/>
    <property type="molecule type" value="Genomic_DNA"/>
</dbReference>
<comment type="caution">
    <text evidence="3">The sequence shown here is derived from an EMBL/GenBank/DDBJ whole genome shotgun (WGS) entry which is preliminary data.</text>
</comment>
<feature type="transmembrane region" description="Helical" evidence="1">
    <location>
        <begin position="226"/>
        <end position="247"/>
    </location>
</feature>
<dbReference type="Pfam" id="PF00892">
    <property type="entry name" value="EamA"/>
    <property type="match status" value="2"/>
</dbReference>
<dbReference type="PANTHER" id="PTHR22911:SF137">
    <property type="entry name" value="SOLUTE CARRIER FAMILY 35 MEMBER G2-RELATED"/>
    <property type="match status" value="1"/>
</dbReference>